<sequence>MAKQDKTNRQAVIEEIRNSQKAADRRRGGMIVGVSVILGVLIIAAAAWKPVSDAFSQREFKAKELSSIGAKAADVCQDITTKPADGMMDHETPGTPIPYADAPPAFGTHYDSWEPMQRKFYGEDRPELGYLVHNLEHGYTILWYDETIAKDDAKLDVVKGLAAKFDGDDMRNKFKAAPWTAEDGDAFPEGQHVALTHWSAGGTGETDTAKQVGVWQYCSEPSGEALEDFMNEYPYMDSPEPGAG</sequence>
<reference evidence="2 3" key="1">
    <citation type="submission" date="2019-04" db="EMBL/GenBank/DDBJ databases">
        <authorList>
            <person name="Dong K."/>
        </authorList>
    </citation>
    <scope>NUCLEOTIDE SEQUENCE [LARGE SCALE GENOMIC DNA]</scope>
    <source>
        <strain evidence="3">dk3543</strain>
    </source>
</reference>
<dbReference type="OrthoDB" id="9809840at2"/>
<keyword evidence="1" id="KW-1133">Transmembrane helix</keyword>
<dbReference type="AlphaFoldDB" id="A0A4U2YIE4"/>
<dbReference type="EMBL" id="SZPY01000004">
    <property type="protein sequence ID" value="TKI60877.1"/>
    <property type="molecule type" value="Genomic_DNA"/>
</dbReference>
<evidence type="ECO:0000313" key="2">
    <source>
        <dbReference type="EMBL" id="TKI60877.1"/>
    </source>
</evidence>
<gene>
    <name evidence="2" type="ORF">FC770_15370</name>
</gene>
<dbReference type="InterPro" id="IPR021454">
    <property type="entry name" value="DUF3105"/>
</dbReference>
<proteinExistence type="predicted"/>
<organism evidence="2 3">
    <name type="scientific">Nocardioides jishulii</name>
    <dbReference type="NCBI Taxonomy" id="2575440"/>
    <lineage>
        <taxon>Bacteria</taxon>
        <taxon>Bacillati</taxon>
        <taxon>Actinomycetota</taxon>
        <taxon>Actinomycetes</taxon>
        <taxon>Propionibacteriales</taxon>
        <taxon>Nocardioidaceae</taxon>
        <taxon>Nocardioides</taxon>
    </lineage>
</organism>
<evidence type="ECO:0000256" key="1">
    <source>
        <dbReference type="SAM" id="Phobius"/>
    </source>
</evidence>
<accession>A0A4U2YIE4</accession>
<dbReference type="Pfam" id="PF11303">
    <property type="entry name" value="DUF3105"/>
    <property type="match status" value="1"/>
</dbReference>
<name>A0A4U2YIE4_9ACTN</name>
<comment type="caution">
    <text evidence="2">The sequence shown here is derived from an EMBL/GenBank/DDBJ whole genome shotgun (WGS) entry which is preliminary data.</text>
</comment>
<keyword evidence="1" id="KW-0812">Transmembrane</keyword>
<dbReference type="RefSeq" id="WP_137067183.1">
    <property type="nucleotide sequence ID" value="NZ_CP040748.1"/>
</dbReference>
<feature type="transmembrane region" description="Helical" evidence="1">
    <location>
        <begin position="28"/>
        <end position="48"/>
    </location>
</feature>
<evidence type="ECO:0000313" key="3">
    <source>
        <dbReference type="Proteomes" id="UP000307808"/>
    </source>
</evidence>
<dbReference type="Proteomes" id="UP000307808">
    <property type="component" value="Unassembled WGS sequence"/>
</dbReference>
<keyword evidence="3" id="KW-1185">Reference proteome</keyword>
<keyword evidence="1" id="KW-0472">Membrane</keyword>
<protein>
    <submittedName>
        <fullName evidence="2">DUF3105 domain-containing protein</fullName>
    </submittedName>
</protein>